<organism evidence="5 6">
    <name type="scientific">Ancylobacter polymorphus</name>
    <dbReference type="NCBI Taxonomy" id="223390"/>
    <lineage>
        <taxon>Bacteria</taxon>
        <taxon>Pseudomonadati</taxon>
        <taxon>Pseudomonadota</taxon>
        <taxon>Alphaproteobacteria</taxon>
        <taxon>Hyphomicrobiales</taxon>
        <taxon>Xanthobacteraceae</taxon>
        <taxon>Ancylobacter</taxon>
    </lineage>
</organism>
<dbReference type="GO" id="GO:0003700">
    <property type="term" value="F:DNA-binding transcription factor activity"/>
    <property type="evidence" value="ECO:0007669"/>
    <property type="project" value="TreeGrafter"/>
</dbReference>
<evidence type="ECO:0000256" key="1">
    <source>
        <dbReference type="ARBA" id="ARBA00023125"/>
    </source>
</evidence>
<evidence type="ECO:0000313" key="6">
    <source>
        <dbReference type="Proteomes" id="UP000831684"/>
    </source>
</evidence>
<dbReference type="InterPro" id="IPR009057">
    <property type="entry name" value="Homeodomain-like_sf"/>
</dbReference>
<evidence type="ECO:0000313" key="5">
    <source>
        <dbReference type="EMBL" id="UOK71753.1"/>
    </source>
</evidence>
<name>A0A9E7CVY1_9HYPH</name>
<dbReference type="InterPro" id="IPR023772">
    <property type="entry name" value="DNA-bd_HTH_TetR-type_CS"/>
</dbReference>
<feature type="compositionally biased region" description="Basic and acidic residues" evidence="3">
    <location>
        <begin position="8"/>
        <end position="28"/>
    </location>
</feature>
<dbReference type="SUPFAM" id="SSF46689">
    <property type="entry name" value="Homeodomain-like"/>
    <property type="match status" value="1"/>
</dbReference>
<evidence type="ECO:0000259" key="4">
    <source>
        <dbReference type="PROSITE" id="PS50977"/>
    </source>
</evidence>
<dbReference type="PRINTS" id="PR00455">
    <property type="entry name" value="HTHTETR"/>
</dbReference>
<dbReference type="PANTHER" id="PTHR30055">
    <property type="entry name" value="HTH-TYPE TRANSCRIPTIONAL REGULATOR RUTR"/>
    <property type="match status" value="1"/>
</dbReference>
<feature type="region of interest" description="Disordered" evidence="3">
    <location>
        <begin position="1"/>
        <end position="28"/>
    </location>
</feature>
<dbReference type="PROSITE" id="PS50977">
    <property type="entry name" value="HTH_TETR_2"/>
    <property type="match status" value="1"/>
</dbReference>
<keyword evidence="1 2" id="KW-0238">DNA-binding</keyword>
<dbReference type="EMBL" id="CP083239">
    <property type="protein sequence ID" value="UOK71753.1"/>
    <property type="molecule type" value="Genomic_DNA"/>
</dbReference>
<dbReference type="PROSITE" id="PS01081">
    <property type="entry name" value="HTH_TETR_1"/>
    <property type="match status" value="1"/>
</dbReference>
<dbReference type="PANTHER" id="PTHR30055:SF153">
    <property type="entry name" value="HTH-TYPE TRANSCRIPTIONAL REPRESSOR RV3405C"/>
    <property type="match status" value="1"/>
</dbReference>
<dbReference type="InterPro" id="IPR001647">
    <property type="entry name" value="HTH_TetR"/>
</dbReference>
<dbReference type="InterPro" id="IPR050109">
    <property type="entry name" value="HTH-type_TetR-like_transc_reg"/>
</dbReference>
<dbReference type="KEGG" id="apol:K9D25_03225"/>
<feature type="domain" description="HTH tetR-type" evidence="4">
    <location>
        <begin position="27"/>
        <end position="87"/>
    </location>
</feature>
<dbReference type="Pfam" id="PF00440">
    <property type="entry name" value="TetR_N"/>
    <property type="match status" value="1"/>
</dbReference>
<sequence>MRAAPARRGREGGAARARGPDPRARGADTRARIEAVALELFAQKGVAGTSVRDIALGVGVSEGALYRHFPSKEQLARELFLTRYAGLAAQICQLDAAEPELEPKLRAVVRLACGLFDAEPALFAYLLIHQHEHLGTVPDAPDANVVEAVAQMLRGAGVPPARVTLASAMALGCVVQPAVFALYGRIEGPLAAQAEAIAAAVLGVVERAKAG</sequence>
<evidence type="ECO:0000256" key="3">
    <source>
        <dbReference type="SAM" id="MobiDB-lite"/>
    </source>
</evidence>
<dbReference type="RefSeq" id="WP_244379192.1">
    <property type="nucleotide sequence ID" value="NZ_CP083239.1"/>
</dbReference>
<dbReference type="Gene3D" id="1.10.357.10">
    <property type="entry name" value="Tetracycline Repressor, domain 2"/>
    <property type="match status" value="1"/>
</dbReference>
<accession>A0A9E7CVY1</accession>
<evidence type="ECO:0000256" key="2">
    <source>
        <dbReference type="PROSITE-ProRule" id="PRU00335"/>
    </source>
</evidence>
<proteinExistence type="predicted"/>
<feature type="DNA-binding region" description="H-T-H motif" evidence="2">
    <location>
        <begin position="50"/>
        <end position="69"/>
    </location>
</feature>
<protein>
    <submittedName>
        <fullName evidence="5">TetR/AcrR family transcriptional regulator</fullName>
    </submittedName>
</protein>
<dbReference type="Proteomes" id="UP000831684">
    <property type="component" value="Chromosome"/>
</dbReference>
<dbReference type="GO" id="GO:0000976">
    <property type="term" value="F:transcription cis-regulatory region binding"/>
    <property type="evidence" value="ECO:0007669"/>
    <property type="project" value="TreeGrafter"/>
</dbReference>
<gene>
    <name evidence="5" type="ORF">K9D25_03225</name>
</gene>
<reference evidence="5" key="1">
    <citation type="submission" date="2021-09" db="EMBL/GenBank/DDBJ databases">
        <title>Network and meta-omics reveal the key degrader and cooperation patterns in an efficient 1,4-dioxane-degrading microbial community.</title>
        <authorList>
            <person name="Dai C."/>
        </authorList>
    </citation>
    <scope>NUCLEOTIDE SEQUENCE</scope>
    <source>
        <strain evidence="5">ZM13</strain>
    </source>
</reference>
<dbReference type="AlphaFoldDB" id="A0A9E7CVY1"/>